<dbReference type="PANTHER" id="PTHR10775">
    <property type="entry name" value="OS08G0208400 PROTEIN"/>
    <property type="match status" value="1"/>
</dbReference>
<sequence length="266" mass="30485">MVFDAVGPSYFASSHEDIPDDGTRSYPVDAGPSSYCYGGGPYDYDESGKDDVDLEYCKFCGDARNKPSRGRDPHRKKSPYVVLRQKRGRCVIHPDVNAWKYFDQMYPDFAEEPHNVRLDLCTYSFAPHGQYYRTYSCWPVIIIPYNLPPHICMSSEYIFLTMLWHVGVRTYDHATDRAFIMRAALMWTVNDLPAYGMASGWSIAGVMGCPICMDDTRAFHLQHGDQILNRVANITPAVEMPLSLPDSYGSDHKWTKKSIFRDLPYW</sequence>
<evidence type="ECO:0000313" key="1">
    <source>
        <dbReference type="EMBL" id="KAL0290640.1"/>
    </source>
</evidence>
<dbReference type="EMBL" id="JACGWM010001627">
    <property type="protein sequence ID" value="KAL0290640.1"/>
    <property type="molecule type" value="Genomic_DNA"/>
</dbReference>
<accession>A0AAW2J872</accession>
<dbReference type="AlphaFoldDB" id="A0AAW2J872"/>
<gene>
    <name evidence="1" type="ORF">Scaly_2664400</name>
</gene>
<reference evidence="1" key="1">
    <citation type="submission" date="2020-06" db="EMBL/GenBank/DDBJ databases">
        <authorList>
            <person name="Li T."/>
            <person name="Hu X."/>
            <person name="Zhang T."/>
            <person name="Song X."/>
            <person name="Zhang H."/>
            <person name="Dai N."/>
            <person name="Sheng W."/>
            <person name="Hou X."/>
            <person name="Wei L."/>
        </authorList>
    </citation>
    <scope>NUCLEOTIDE SEQUENCE</scope>
    <source>
        <strain evidence="1">KEN8</strain>
        <tissue evidence="1">Leaf</tissue>
    </source>
</reference>
<proteinExistence type="predicted"/>
<organism evidence="1">
    <name type="scientific">Sesamum calycinum</name>
    <dbReference type="NCBI Taxonomy" id="2727403"/>
    <lineage>
        <taxon>Eukaryota</taxon>
        <taxon>Viridiplantae</taxon>
        <taxon>Streptophyta</taxon>
        <taxon>Embryophyta</taxon>
        <taxon>Tracheophyta</taxon>
        <taxon>Spermatophyta</taxon>
        <taxon>Magnoliopsida</taxon>
        <taxon>eudicotyledons</taxon>
        <taxon>Gunneridae</taxon>
        <taxon>Pentapetalae</taxon>
        <taxon>asterids</taxon>
        <taxon>lamiids</taxon>
        <taxon>Lamiales</taxon>
        <taxon>Pedaliaceae</taxon>
        <taxon>Sesamum</taxon>
    </lineage>
</organism>
<dbReference type="PANTHER" id="PTHR10775:SF193">
    <property type="entry name" value="DUF4216 DOMAIN-CONTAINING PROTEIN"/>
    <property type="match status" value="1"/>
</dbReference>
<comment type="caution">
    <text evidence="1">The sequence shown here is derived from an EMBL/GenBank/DDBJ whole genome shotgun (WGS) entry which is preliminary data.</text>
</comment>
<protein>
    <submittedName>
        <fullName evidence="1">Uncharacterized protein</fullName>
    </submittedName>
</protein>
<reference evidence="1" key="2">
    <citation type="journal article" date="2024" name="Plant">
        <title>Genomic evolution and insights into agronomic trait innovations of Sesamum species.</title>
        <authorList>
            <person name="Miao H."/>
            <person name="Wang L."/>
            <person name="Qu L."/>
            <person name="Liu H."/>
            <person name="Sun Y."/>
            <person name="Le M."/>
            <person name="Wang Q."/>
            <person name="Wei S."/>
            <person name="Zheng Y."/>
            <person name="Lin W."/>
            <person name="Duan Y."/>
            <person name="Cao H."/>
            <person name="Xiong S."/>
            <person name="Wang X."/>
            <person name="Wei L."/>
            <person name="Li C."/>
            <person name="Ma Q."/>
            <person name="Ju M."/>
            <person name="Zhao R."/>
            <person name="Li G."/>
            <person name="Mu C."/>
            <person name="Tian Q."/>
            <person name="Mei H."/>
            <person name="Zhang T."/>
            <person name="Gao T."/>
            <person name="Zhang H."/>
        </authorList>
    </citation>
    <scope>NUCLEOTIDE SEQUENCE</scope>
    <source>
        <strain evidence="1">KEN8</strain>
    </source>
</reference>
<name>A0AAW2J872_9LAMI</name>
<dbReference type="Pfam" id="PF02992">
    <property type="entry name" value="Transposase_21"/>
    <property type="match status" value="1"/>
</dbReference>
<dbReference type="InterPro" id="IPR004242">
    <property type="entry name" value="Transposase_21"/>
</dbReference>